<reference evidence="1 2" key="1">
    <citation type="submission" date="2023-11" db="EMBL/GenBank/DDBJ databases">
        <title>Bacillus jintuensis, isolated from a mudflat on the Beibu Gulf coast.</title>
        <authorList>
            <person name="Li M."/>
        </authorList>
    </citation>
    <scope>NUCLEOTIDE SEQUENCE [LARGE SCALE GENOMIC DNA]</scope>
    <source>
        <strain evidence="1 2">31A1R</strain>
        <plasmid evidence="1">unnamed</plasmid>
    </source>
</reference>
<dbReference type="EMBL" id="JAXOFX010000002">
    <property type="protein sequence ID" value="MDZ5470755.1"/>
    <property type="molecule type" value="Genomic_DNA"/>
</dbReference>
<protein>
    <submittedName>
        <fullName evidence="1">YslB family protein</fullName>
    </submittedName>
</protein>
<dbReference type="SUPFAM" id="SSF111126">
    <property type="entry name" value="Ligand-binding domain in the NO signalling and Golgi transport"/>
    <property type="match status" value="1"/>
</dbReference>
<keyword evidence="1" id="KW-0614">Plasmid</keyword>
<dbReference type="RefSeq" id="WP_322445298.1">
    <property type="nucleotide sequence ID" value="NZ_JAXOFX010000002.1"/>
</dbReference>
<keyword evidence="2" id="KW-1185">Reference proteome</keyword>
<evidence type="ECO:0000313" key="2">
    <source>
        <dbReference type="Proteomes" id="UP001290455"/>
    </source>
</evidence>
<accession>A0ABU5IUD3</accession>
<proteinExistence type="predicted"/>
<comment type="caution">
    <text evidence="1">The sequence shown here is derived from an EMBL/GenBank/DDBJ whole genome shotgun (WGS) entry which is preliminary data.</text>
</comment>
<dbReference type="Pfam" id="PF10702">
    <property type="entry name" value="DUF2507"/>
    <property type="match status" value="1"/>
</dbReference>
<gene>
    <name evidence="1" type="ORF">SM124_03215</name>
</gene>
<sequence length="145" mass="16822">MNSNEIKEPTATVSAFGYELIRDVLIPDILGKDTSSILYWAGKSLARKYPLESHDQIIDFFQKAGWGTLIFENELKNELECELTGEYITRRLKENQEAHFQLEAGFLAQQIEMQRNVISEAYEHPKKRSKKVTFTVKWDNKDHLG</sequence>
<evidence type="ECO:0000313" key="1">
    <source>
        <dbReference type="EMBL" id="MDZ5470755.1"/>
    </source>
</evidence>
<dbReference type="Proteomes" id="UP001290455">
    <property type="component" value="Unassembled WGS sequence"/>
</dbReference>
<organism evidence="1 2">
    <name type="scientific">Robertmurraya mangrovi</name>
    <dbReference type="NCBI Taxonomy" id="3098077"/>
    <lineage>
        <taxon>Bacteria</taxon>
        <taxon>Bacillati</taxon>
        <taxon>Bacillota</taxon>
        <taxon>Bacilli</taxon>
        <taxon>Bacillales</taxon>
        <taxon>Bacillaceae</taxon>
        <taxon>Robertmurraya</taxon>
    </lineage>
</organism>
<dbReference type="InterPro" id="IPR024096">
    <property type="entry name" value="NO_sig/Golgi_transp_ligand-bd"/>
</dbReference>
<dbReference type="InterPro" id="IPR019642">
    <property type="entry name" value="DUF2507"/>
</dbReference>
<dbReference type="Gene3D" id="3.30.1380.20">
    <property type="entry name" value="Trafficking protein particle complex subunit 3"/>
    <property type="match status" value="1"/>
</dbReference>
<geneLocation type="plasmid" evidence="1">
    <name>unnamed</name>
</geneLocation>
<name>A0ABU5IUD3_9BACI</name>